<dbReference type="PANTHER" id="PTHR48020">
    <property type="entry name" value="PROTON MYO-INOSITOL COTRANSPORTER"/>
    <property type="match status" value="1"/>
</dbReference>
<reference evidence="5 6" key="1">
    <citation type="submission" date="2016-03" db="EMBL/GenBank/DDBJ databases">
        <title>Comparative genomics of the ectomycorrhizal sister species Rhizopogon vinicolor and Rhizopogon vesiculosus (Basidiomycota: Boletales) reveals a divergence of the mating type B locus.</title>
        <authorList>
            <person name="Mujic A.B."/>
            <person name="Kuo A."/>
            <person name="Tritt A."/>
            <person name="Lipzen A."/>
            <person name="Chen C."/>
            <person name="Johnson J."/>
            <person name="Sharma A."/>
            <person name="Barry K."/>
            <person name="Grigoriev I.V."/>
            <person name="Spatafora J.W."/>
        </authorList>
    </citation>
    <scope>NUCLEOTIDE SEQUENCE [LARGE SCALE GENOMIC DNA]</scope>
    <source>
        <strain evidence="5 6">AM-OR11-056</strain>
    </source>
</reference>
<dbReference type="PANTHER" id="PTHR48020:SF12">
    <property type="entry name" value="PROTON MYO-INOSITOL COTRANSPORTER"/>
    <property type="match status" value="1"/>
</dbReference>
<evidence type="ECO:0000313" key="5">
    <source>
        <dbReference type="EMBL" id="OJA09026.1"/>
    </source>
</evidence>
<dbReference type="SUPFAM" id="SSF103473">
    <property type="entry name" value="MFS general substrate transporter"/>
    <property type="match status" value="1"/>
</dbReference>
<feature type="chain" id="PRO_5012634058" description="Major facilitator superfamily (MFS) profile domain-containing protein" evidence="4">
    <location>
        <begin position="17"/>
        <end position="66"/>
    </location>
</feature>
<dbReference type="InterPro" id="IPR036259">
    <property type="entry name" value="MFS_trans_sf"/>
</dbReference>
<dbReference type="GO" id="GO:0022857">
    <property type="term" value="F:transmembrane transporter activity"/>
    <property type="evidence" value="ECO:0007669"/>
    <property type="project" value="TreeGrafter"/>
</dbReference>
<dbReference type="InterPro" id="IPR050814">
    <property type="entry name" value="Myo-inositol_Transporter"/>
</dbReference>
<evidence type="ECO:0000313" key="6">
    <source>
        <dbReference type="Proteomes" id="UP000183567"/>
    </source>
</evidence>
<sequence>MTWFVWLLVASCTVYGLLFGYDTGAISGTLITIKGDLGPAELSDSQKEFITSATTLGALLGSCGRC</sequence>
<organism evidence="5 6">
    <name type="scientific">Rhizopogon vesiculosus</name>
    <dbReference type="NCBI Taxonomy" id="180088"/>
    <lineage>
        <taxon>Eukaryota</taxon>
        <taxon>Fungi</taxon>
        <taxon>Dikarya</taxon>
        <taxon>Basidiomycota</taxon>
        <taxon>Agaricomycotina</taxon>
        <taxon>Agaricomycetes</taxon>
        <taxon>Agaricomycetidae</taxon>
        <taxon>Boletales</taxon>
        <taxon>Suillineae</taxon>
        <taxon>Rhizopogonaceae</taxon>
        <taxon>Rhizopogon</taxon>
    </lineage>
</organism>
<dbReference type="STRING" id="180088.A0A1J8QHX4"/>
<keyword evidence="2" id="KW-0813">Transport</keyword>
<comment type="caution">
    <text evidence="5">The sequence shown here is derived from an EMBL/GenBank/DDBJ whole genome shotgun (WGS) entry which is preliminary data.</text>
</comment>
<dbReference type="AlphaFoldDB" id="A0A1J8QHX4"/>
<keyword evidence="3" id="KW-1003">Cell membrane</keyword>
<dbReference type="Gene3D" id="1.20.1250.20">
    <property type="entry name" value="MFS general substrate transporter like domains"/>
    <property type="match status" value="1"/>
</dbReference>
<accession>A0A1J8QHX4</accession>
<evidence type="ECO:0000256" key="3">
    <source>
        <dbReference type="ARBA" id="ARBA00022475"/>
    </source>
</evidence>
<gene>
    <name evidence="5" type="ORF">AZE42_09027</name>
</gene>
<dbReference type="Proteomes" id="UP000183567">
    <property type="component" value="Unassembled WGS sequence"/>
</dbReference>
<feature type="signal peptide" evidence="4">
    <location>
        <begin position="1"/>
        <end position="16"/>
    </location>
</feature>
<comment type="subcellular location">
    <subcellularLocation>
        <location evidence="1">Cell membrane</location>
        <topology evidence="1">Multi-pass membrane protein</topology>
    </subcellularLocation>
</comment>
<evidence type="ECO:0000256" key="4">
    <source>
        <dbReference type="SAM" id="SignalP"/>
    </source>
</evidence>
<dbReference type="GO" id="GO:0005886">
    <property type="term" value="C:plasma membrane"/>
    <property type="evidence" value="ECO:0007669"/>
    <property type="project" value="UniProtKB-SubCell"/>
</dbReference>
<name>A0A1J8QHX4_9AGAM</name>
<keyword evidence="6" id="KW-1185">Reference proteome</keyword>
<evidence type="ECO:0000256" key="1">
    <source>
        <dbReference type="ARBA" id="ARBA00004651"/>
    </source>
</evidence>
<keyword evidence="3" id="KW-0472">Membrane</keyword>
<evidence type="ECO:0008006" key="7">
    <source>
        <dbReference type="Google" id="ProtNLM"/>
    </source>
</evidence>
<proteinExistence type="predicted"/>
<protein>
    <recommendedName>
        <fullName evidence="7">Major facilitator superfamily (MFS) profile domain-containing protein</fullName>
    </recommendedName>
</protein>
<dbReference type="OrthoDB" id="6339427at2759"/>
<keyword evidence="4" id="KW-0732">Signal</keyword>
<dbReference type="EMBL" id="LVVM01006043">
    <property type="protein sequence ID" value="OJA09026.1"/>
    <property type="molecule type" value="Genomic_DNA"/>
</dbReference>
<evidence type="ECO:0000256" key="2">
    <source>
        <dbReference type="ARBA" id="ARBA00022448"/>
    </source>
</evidence>